<feature type="transmembrane region" description="Helical" evidence="1">
    <location>
        <begin position="29"/>
        <end position="48"/>
    </location>
</feature>
<evidence type="ECO:0000256" key="1">
    <source>
        <dbReference type="SAM" id="Phobius"/>
    </source>
</evidence>
<keyword evidence="3" id="KW-1185">Reference proteome</keyword>
<proteinExistence type="predicted"/>
<protein>
    <submittedName>
        <fullName evidence="2">Uncharacterized protein</fullName>
    </submittedName>
</protein>
<comment type="caution">
    <text evidence="2">The sequence shown here is derived from an EMBL/GenBank/DDBJ whole genome shotgun (WGS) entry which is preliminary data.</text>
</comment>
<dbReference type="Proteomes" id="UP000265520">
    <property type="component" value="Unassembled WGS sequence"/>
</dbReference>
<accession>A0A392SVZ8</accession>
<evidence type="ECO:0000313" key="2">
    <source>
        <dbReference type="EMBL" id="MCI52090.1"/>
    </source>
</evidence>
<dbReference type="EMBL" id="LXQA010442036">
    <property type="protein sequence ID" value="MCI52090.1"/>
    <property type="molecule type" value="Genomic_DNA"/>
</dbReference>
<reference evidence="2 3" key="1">
    <citation type="journal article" date="2018" name="Front. Plant Sci.">
        <title>Red Clover (Trifolium pratense) and Zigzag Clover (T. medium) - A Picture of Genomic Similarities and Differences.</title>
        <authorList>
            <person name="Dluhosova J."/>
            <person name="Istvanek J."/>
            <person name="Nedelnik J."/>
            <person name="Repkova J."/>
        </authorList>
    </citation>
    <scope>NUCLEOTIDE SEQUENCE [LARGE SCALE GENOMIC DNA]</scope>
    <source>
        <strain evidence="3">cv. 10/8</strain>
        <tissue evidence="2">Leaf</tissue>
    </source>
</reference>
<keyword evidence="1" id="KW-0812">Transmembrane</keyword>
<keyword evidence="1" id="KW-0472">Membrane</keyword>
<sequence>MAWWFVFGLFPFGFSRFRSALLEFSFDGGLVLLRSLFAGCALFYCVCFRRLFLFAGTPSPVGCLFS</sequence>
<evidence type="ECO:0000313" key="3">
    <source>
        <dbReference type="Proteomes" id="UP000265520"/>
    </source>
</evidence>
<keyword evidence="1" id="KW-1133">Transmembrane helix</keyword>
<dbReference type="AlphaFoldDB" id="A0A392SVZ8"/>
<organism evidence="2 3">
    <name type="scientific">Trifolium medium</name>
    <dbReference type="NCBI Taxonomy" id="97028"/>
    <lineage>
        <taxon>Eukaryota</taxon>
        <taxon>Viridiplantae</taxon>
        <taxon>Streptophyta</taxon>
        <taxon>Embryophyta</taxon>
        <taxon>Tracheophyta</taxon>
        <taxon>Spermatophyta</taxon>
        <taxon>Magnoliopsida</taxon>
        <taxon>eudicotyledons</taxon>
        <taxon>Gunneridae</taxon>
        <taxon>Pentapetalae</taxon>
        <taxon>rosids</taxon>
        <taxon>fabids</taxon>
        <taxon>Fabales</taxon>
        <taxon>Fabaceae</taxon>
        <taxon>Papilionoideae</taxon>
        <taxon>50 kb inversion clade</taxon>
        <taxon>NPAAA clade</taxon>
        <taxon>Hologalegina</taxon>
        <taxon>IRL clade</taxon>
        <taxon>Trifolieae</taxon>
        <taxon>Trifolium</taxon>
    </lineage>
</organism>
<name>A0A392SVZ8_9FABA</name>